<proteinExistence type="predicted"/>
<name>A0A3E2NML9_9SPHI</name>
<dbReference type="OrthoDB" id="735382at2"/>
<feature type="transmembrane region" description="Helical" evidence="1">
    <location>
        <begin position="248"/>
        <end position="266"/>
    </location>
</feature>
<feature type="transmembrane region" description="Helical" evidence="1">
    <location>
        <begin position="225"/>
        <end position="241"/>
    </location>
</feature>
<dbReference type="AlphaFoldDB" id="A0A3E2NML9"/>
<evidence type="ECO:0000313" key="2">
    <source>
        <dbReference type="EMBL" id="RFZ82246.1"/>
    </source>
</evidence>
<keyword evidence="1" id="KW-0812">Transmembrane</keyword>
<evidence type="ECO:0000256" key="1">
    <source>
        <dbReference type="SAM" id="Phobius"/>
    </source>
</evidence>
<sequence>MAKRTANPIERYIVLYIPWLLSLLFANDAIVSYFIAWLGSFFIFFICYSGYIKPIPTDRNIGEQLMRPIFLVQIVFVGYMACSSIFYFLNLLGVNDLSGQGIYFIVDKEKLALTAKCQQYYALGHAALASGMILFMNYDFKPQYRTDRNKLANVIFQIAVISLPISILSIRIPGLSQFYFQFSSLSFIAGTLALAFAIPLKKAATIFFSLLLYISNFYQALTSGFKEPIIISVLVLGIFLYPNYKKIVTLVFGPALLLLFIFLPTYNHVFRENAWGDNVDSDEAYKLALDATINGDEEEDNSTWGFLVFRLSEVDMFTTYLQSTPANVGYYGFTLVKQSAVAIVPRIIWPGKPITEDWVMERVYNAGVVKRGSTVSAKPAYIVDGYLSWGIPGVFFSLFIFGALAQSISVKAEQLFGGYILGTALIYSGLFQIFWRGLSFEFLVNSVFWSYVTMLMVHKILLKKRILEKI</sequence>
<feature type="transmembrane region" description="Helical" evidence="1">
    <location>
        <begin position="386"/>
        <end position="404"/>
    </location>
</feature>
<feature type="transmembrane region" description="Helical" evidence="1">
    <location>
        <begin position="69"/>
        <end position="89"/>
    </location>
</feature>
<keyword evidence="3" id="KW-1185">Reference proteome</keyword>
<feature type="transmembrane region" description="Helical" evidence="1">
    <location>
        <begin position="30"/>
        <end position="48"/>
    </location>
</feature>
<gene>
    <name evidence="2" type="ORF">DYU05_16665</name>
</gene>
<dbReference type="EMBL" id="QWDE01000003">
    <property type="protein sequence ID" value="RFZ82246.1"/>
    <property type="molecule type" value="Genomic_DNA"/>
</dbReference>
<protein>
    <recommendedName>
        <fullName evidence="4">Oligosaccharide repeat unit polymerase</fullName>
    </recommendedName>
</protein>
<keyword evidence="1" id="KW-0472">Membrane</keyword>
<comment type="caution">
    <text evidence="2">The sequence shown here is derived from an EMBL/GenBank/DDBJ whole genome shotgun (WGS) entry which is preliminary data.</text>
</comment>
<evidence type="ECO:0000313" key="3">
    <source>
        <dbReference type="Proteomes" id="UP000260823"/>
    </source>
</evidence>
<evidence type="ECO:0008006" key="4">
    <source>
        <dbReference type="Google" id="ProtNLM"/>
    </source>
</evidence>
<dbReference type="RefSeq" id="WP_117384270.1">
    <property type="nucleotide sequence ID" value="NZ_QWDE01000003.1"/>
</dbReference>
<reference evidence="2 3" key="1">
    <citation type="submission" date="2018-08" db="EMBL/GenBank/DDBJ databases">
        <title>Mucilaginibacter terrae sp. nov., isolated from manganese diggings.</title>
        <authorList>
            <person name="Huang Y."/>
            <person name="Zhou Z."/>
        </authorList>
    </citation>
    <scope>NUCLEOTIDE SEQUENCE [LARGE SCALE GENOMIC DNA]</scope>
    <source>
        <strain evidence="2 3">ZH6</strain>
    </source>
</reference>
<feature type="transmembrane region" description="Helical" evidence="1">
    <location>
        <begin position="151"/>
        <end position="172"/>
    </location>
</feature>
<accession>A0A3E2NML9</accession>
<feature type="transmembrane region" description="Helical" evidence="1">
    <location>
        <begin position="178"/>
        <end position="196"/>
    </location>
</feature>
<dbReference type="NCBIfam" id="NF046084">
    <property type="entry name" value="XrtY_assoc_Wzy"/>
    <property type="match status" value="1"/>
</dbReference>
<dbReference type="Proteomes" id="UP000260823">
    <property type="component" value="Unassembled WGS sequence"/>
</dbReference>
<keyword evidence="1" id="KW-1133">Transmembrane helix</keyword>
<feature type="transmembrane region" description="Helical" evidence="1">
    <location>
        <begin position="416"/>
        <end position="436"/>
    </location>
</feature>
<feature type="transmembrane region" description="Helical" evidence="1">
    <location>
        <begin position="120"/>
        <end position="139"/>
    </location>
</feature>
<organism evidence="2 3">
    <name type="scientific">Mucilaginibacter terrenus</name>
    <dbReference type="NCBI Taxonomy" id="2482727"/>
    <lineage>
        <taxon>Bacteria</taxon>
        <taxon>Pseudomonadati</taxon>
        <taxon>Bacteroidota</taxon>
        <taxon>Sphingobacteriia</taxon>
        <taxon>Sphingobacteriales</taxon>
        <taxon>Sphingobacteriaceae</taxon>
        <taxon>Mucilaginibacter</taxon>
    </lineage>
</organism>
<feature type="transmembrane region" description="Helical" evidence="1">
    <location>
        <begin position="442"/>
        <end position="462"/>
    </location>
</feature>